<dbReference type="GO" id="GO:0005739">
    <property type="term" value="C:mitochondrion"/>
    <property type="evidence" value="ECO:0007669"/>
    <property type="project" value="UniProtKB-SubCell"/>
</dbReference>
<dbReference type="PANTHER" id="PTHR47677">
    <property type="entry name" value="CYTOCHROME C OXIDASE ASSEMBLY FACTOR 6"/>
    <property type="match status" value="1"/>
</dbReference>
<comment type="subcellular location">
    <subcellularLocation>
        <location evidence="1">Mitochondrion</location>
    </subcellularLocation>
</comment>
<dbReference type="InterPro" id="IPR048280">
    <property type="entry name" value="COX6B-like"/>
</dbReference>
<dbReference type="OrthoDB" id="5545577at2759"/>
<evidence type="ECO:0000256" key="2">
    <source>
        <dbReference type="ARBA" id="ARBA00006425"/>
    </source>
</evidence>
<keyword evidence="3" id="KW-0496">Mitochondrion</keyword>
<gene>
    <name evidence="5" type="ORF">WOLCODRAFT_120742</name>
</gene>
<name>A0A2H3JK38_WOLCO</name>
<dbReference type="STRING" id="742152.A0A2H3JK38"/>
<accession>A0A2H3JK38</accession>
<evidence type="ECO:0000313" key="6">
    <source>
        <dbReference type="Proteomes" id="UP000218811"/>
    </source>
</evidence>
<dbReference type="AlphaFoldDB" id="A0A2H3JK38"/>
<dbReference type="PANTHER" id="PTHR47677:SF1">
    <property type="entry name" value="CYTOCHROME C OXIDASE ASSEMBLY FACTOR 6"/>
    <property type="match status" value="1"/>
</dbReference>
<proteinExistence type="inferred from homology"/>
<sequence length="92" mass="10433">MGWFSSKSEKPDPVSRTSRQKCWEHRDVYFACLDQAKVMKPGDEGDACAASKASYEANCAKSWIDYFNQRRVLAEQQEGILTQAQVQARAAR</sequence>
<dbReference type="InterPro" id="IPR048281">
    <property type="entry name" value="COA6_fun"/>
</dbReference>
<dbReference type="Gene3D" id="1.10.10.140">
    <property type="entry name" value="Cytochrome c oxidase, subunit VIb"/>
    <property type="match status" value="1"/>
</dbReference>
<reference evidence="5 6" key="1">
    <citation type="journal article" date="2012" name="Science">
        <title>The Paleozoic origin of enzymatic lignin decomposition reconstructed from 31 fungal genomes.</title>
        <authorList>
            <person name="Floudas D."/>
            <person name="Binder M."/>
            <person name="Riley R."/>
            <person name="Barry K."/>
            <person name="Blanchette R.A."/>
            <person name="Henrissat B."/>
            <person name="Martinez A.T."/>
            <person name="Otillar R."/>
            <person name="Spatafora J.W."/>
            <person name="Yadav J.S."/>
            <person name="Aerts A."/>
            <person name="Benoit I."/>
            <person name="Boyd A."/>
            <person name="Carlson A."/>
            <person name="Copeland A."/>
            <person name="Coutinho P.M."/>
            <person name="de Vries R.P."/>
            <person name="Ferreira P."/>
            <person name="Findley K."/>
            <person name="Foster B."/>
            <person name="Gaskell J."/>
            <person name="Glotzer D."/>
            <person name="Gorecki P."/>
            <person name="Heitman J."/>
            <person name="Hesse C."/>
            <person name="Hori C."/>
            <person name="Igarashi K."/>
            <person name="Jurgens J.A."/>
            <person name="Kallen N."/>
            <person name="Kersten P."/>
            <person name="Kohler A."/>
            <person name="Kuees U."/>
            <person name="Kumar T.K.A."/>
            <person name="Kuo A."/>
            <person name="LaButti K."/>
            <person name="Larrondo L.F."/>
            <person name="Lindquist E."/>
            <person name="Ling A."/>
            <person name="Lombard V."/>
            <person name="Lucas S."/>
            <person name="Lundell T."/>
            <person name="Martin R."/>
            <person name="McLaughlin D.J."/>
            <person name="Morgenstern I."/>
            <person name="Morin E."/>
            <person name="Murat C."/>
            <person name="Nagy L.G."/>
            <person name="Nolan M."/>
            <person name="Ohm R.A."/>
            <person name="Patyshakuliyeva A."/>
            <person name="Rokas A."/>
            <person name="Ruiz-Duenas F.J."/>
            <person name="Sabat G."/>
            <person name="Salamov A."/>
            <person name="Samejima M."/>
            <person name="Schmutz J."/>
            <person name="Slot J.C."/>
            <person name="St John F."/>
            <person name="Stenlid J."/>
            <person name="Sun H."/>
            <person name="Sun S."/>
            <person name="Syed K."/>
            <person name="Tsang A."/>
            <person name="Wiebenga A."/>
            <person name="Young D."/>
            <person name="Pisabarro A."/>
            <person name="Eastwood D.C."/>
            <person name="Martin F."/>
            <person name="Cullen D."/>
            <person name="Grigoriev I.V."/>
            <person name="Hibbett D.S."/>
        </authorList>
    </citation>
    <scope>NUCLEOTIDE SEQUENCE [LARGE SCALE GENOMIC DNA]</scope>
    <source>
        <strain evidence="5 6">MD-104</strain>
    </source>
</reference>
<evidence type="ECO:0000313" key="5">
    <source>
        <dbReference type="EMBL" id="PCH42542.1"/>
    </source>
</evidence>
<dbReference type="InterPro" id="IPR036549">
    <property type="entry name" value="CX6/COA6-like_sf"/>
</dbReference>
<comment type="similarity">
    <text evidence="2">Belongs to the cytochrome c oxidase subunit 6B family.</text>
</comment>
<evidence type="ECO:0000256" key="3">
    <source>
        <dbReference type="ARBA" id="ARBA00023128"/>
    </source>
</evidence>
<dbReference type="Pfam" id="PF02297">
    <property type="entry name" value="COX6B"/>
    <property type="match status" value="1"/>
</dbReference>
<dbReference type="Proteomes" id="UP000218811">
    <property type="component" value="Unassembled WGS sequence"/>
</dbReference>
<dbReference type="SUPFAM" id="SSF47694">
    <property type="entry name" value="Cytochrome c oxidase subunit h"/>
    <property type="match status" value="1"/>
</dbReference>
<protein>
    <submittedName>
        <fullName evidence="5">Uncharacterized protein</fullName>
    </submittedName>
</protein>
<evidence type="ECO:0000256" key="1">
    <source>
        <dbReference type="ARBA" id="ARBA00004173"/>
    </source>
</evidence>
<dbReference type="EMBL" id="KB468124">
    <property type="protein sequence ID" value="PCH42542.1"/>
    <property type="molecule type" value="Genomic_DNA"/>
</dbReference>
<keyword evidence="4" id="KW-1015">Disulfide bond</keyword>
<organism evidence="5 6">
    <name type="scientific">Wolfiporia cocos (strain MD-104)</name>
    <name type="common">Brown rot fungus</name>
    <dbReference type="NCBI Taxonomy" id="742152"/>
    <lineage>
        <taxon>Eukaryota</taxon>
        <taxon>Fungi</taxon>
        <taxon>Dikarya</taxon>
        <taxon>Basidiomycota</taxon>
        <taxon>Agaricomycotina</taxon>
        <taxon>Agaricomycetes</taxon>
        <taxon>Polyporales</taxon>
        <taxon>Phaeolaceae</taxon>
        <taxon>Wolfiporia</taxon>
    </lineage>
</organism>
<keyword evidence="6" id="KW-1185">Reference proteome</keyword>
<evidence type="ECO:0000256" key="4">
    <source>
        <dbReference type="ARBA" id="ARBA00023157"/>
    </source>
</evidence>
<dbReference type="OMA" id="CAKAWVK"/>